<evidence type="ECO:0000256" key="1">
    <source>
        <dbReference type="SAM" id="MobiDB-lite"/>
    </source>
</evidence>
<dbReference type="InterPro" id="IPR050509">
    <property type="entry name" value="CoA-transferase_III"/>
</dbReference>
<dbReference type="Gene3D" id="3.30.1540.10">
    <property type="entry name" value="formyl-coa transferase, domain 3"/>
    <property type="match status" value="1"/>
</dbReference>
<feature type="region of interest" description="Disordered" evidence="1">
    <location>
        <begin position="358"/>
        <end position="384"/>
    </location>
</feature>
<dbReference type="Proteomes" id="UP001336020">
    <property type="component" value="Unassembled WGS sequence"/>
</dbReference>
<accession>A0ABU7LAY2</accession>
<dbReference type="PANTHER" id="PTHR48228">
    <property type="entry name" value="SUCCINYL-COA--D-CITRAMALATE COA-TRANSFERASE"/>
    <property type="match status" value="1"/>
</dbReference>
<dbReference type="SUPFAM" id="SSF89796">
    <property type="entry name" value="CoA-transferase family III (CaiB/BaiF)"/>
    <property type="match status" value="1"/>
</dbReference>
<keyword evidence="3" id="KW-1185">Reference proteome</keyword>
<keyword evidence="2" id="KW-0808">Transferase</keyword>
<dbReference type="RefSeq" id="WP_330133905.1">
    <property type="nucleotide sequence ID" value="NZ_JAUTXY010000005.1"/>
</dbReference>
<dbReference type="PANTHER" id="PTHR48228:SF5">
    <property type="entry name" value="ALPHA-METHYLACYL-COA RACEMASE"/>
    <property type="match status" value="1"/>
</dbReference>
<dbReference type="EMBL" id="JAUTXY010000005">
    <property type="protein sequence ID" value="MEE2058675.1"/>
    <property type="molecule type" value="Genomic_DNA"/>
</dbReference>
<organism evidence="2 3">
    <name type="scientific">Rhodococcus artemisiae</name>
    <dbReference type="NCBI Taxonomy" id="714159"/>
    <lineage>
        <taxon>Bacteria</taxon>
        <taxon>Bacillati</taxon>
        <taxon>Actinomycetota</taxon>
        <taxon>Actinomycetes</taxon>
        <taxon>Mycobacteriales</taxon>
        <taxon>Nocardiaceae</taxon>
        <taxon>Rhodococcus</taxon>
    </lineage>
</organism>
<gene>
    <name evidence="2" type="ORF">Q7514_14215</name>
</gene>
<dbReference type="InterPro" id="IPR023606">
    <property type="entry name" value="CoA-Trfase_III_dom_1_sf"/>
</dbReference>
<reference evidence="2 3" key="1">
    <citation type="submission" date="2023-07" db="EMBL/GenBank/DDBJ databases">
        <authorList>
            <person name="Girao M."/>
            <person name="Carvalho M.F."/>
        </authorList>
    </citation>
    <scope>NUCLEOTIDE SEQUENCE [LARGE SCALE GENOMIC DNA]</scope>
    <source>
        <strain evidence="2 3">YIM65754</strain>
    </source>
</reference>
<dbReference type="Pfam" id="PF02515">
    <property type="entry name" value="CoA_transf_3"/>
    <property type="match status" value="1"/>
</dbReference>
<protein>
    <submittedName>
        <fullName evidence="2">CoA transferase</fullName>
    </submittedName>
</protein>
<comment type="caution">
    <text evidence="2">The sequence shown here is derived from an EMBL/GenBank/DDBJ whole genome shotgun (WGS) entry which is preliminary data.</text>
</comment>
<dbReference type="InterPro" id="IPR044855">
    <property type="entry name" value="CoA-Trfase_III_dom3_sf"/>
</dbReference>
<proteinExistence type="predicted"/>
<evidence type="ECO:0000313" key="3">
    <source>
        <dbReference type="Proteomes" id="UP001336020"/>
    </source>
</evidence>
<dbReference type="InterPro" id="IPR003673">
    <property type="entry name" value="CoA-Trfase_fam_III"/>
</dbReference>
<dbReference type="Gene3D" id="3.40.50.10540">
    <property type="entry name" value="Crotonobetainyl-coa:carnitine coa-transferase, domain 1"/>
    <property type="match status" value="1"/>
</dbReference>
<sequence>MTARPLDGVRVVDLSSFVAGPTAGRMLAELGADVIRVDPIGGAVDGGRWPLTDEGASLYWTGLNQAKRSVAVDLRSDEDRARVVELIADAGIVLENAAHAPWLAHDTLAEHRADLIHLHIAGNADGSPAVDYTVNAAAGVPLMTGPTGLGTPVNHVLPAWDLLTGVHAALGIVAALRRREQTGEGAYLELALDDVANSAVASMGWLAEAQARGSGRELQGNALYGSYGSEFATADGRYVMIVGLTRGQWRALVEVTGTADVFTALAVQRGLDFENDGDRYAARDAITAILAPWFSARTFEQVEADLAGTRVLWAPYRTMDEVAADLAARPDSVVQYVDQPGIGSVLTARSPLRWNGRYTDARPAPRHGQHTDEILGVDQLPGAR</sequence>
<name>A0ABU7LAY2_9NOCA</name>
<evidence type="ECO:0000313" key="2">
    <source>
        <dbReference type="EMBL" id="MEE2058675.1"/>
    </source>
</evidence>
<dbReference type="GO" id="GO:0016740">
    <property type="term" value="F:transferase activity"/>
    <property type="evidence" value="ECO:0007669"/>
    <property type="project" value="UniProtKB-KW"/>
</dbReference>